<evidence type="ECO:0000256" key="2">
    <source>
        <dbReference type="ARBA" id="ARBA00008017"/>
    </source>
</evidence>
<evidence type="ECO:0000259" key="8">
    <source>
        <dbReference type="Pfam" id="PF21088"/>
    </source>
</evidence>
<keyword evidence="5" id="KW-1133">Transmembrane helix</keyword>
<sequence length="142" mass="14835">MGRLKAQSQNGSAQASERLLSRSATIASITNNTATWAIAITTIVMVLSELGVDTGALIAVTTILGAALGFGGQTLVKDVISGIFIVFEDQFGVGDQVNLDGVTGKIEAVGLRVTQVRDAEGTLWYLRNGEILKVGNASQRGK</sequence>
<evidence type="ECO:0000256" key="6">
    <source>
        <dbReference type="ARBA" id="ARBA00023136"/>
    </source>
</evidence>
<dbReference type="InterPro" id="IPR010920">
    <property type="entry name" value="LSM_dom_sf"/>
</dbReference>
<protein>
    <submittedName>
        <fullName evidence="9">Mechanosensitive ion channel</fullName>
    </submittedName>
</protein>
<keyword evidence="10" id="KW-1185">Reference proteome</keyword>
<dbReference type="Pfam" id="PF00924">
    <property type="entry name" value="MS_channel_2nd"/>
    <property type="match status" value="1"/>
</dbReference>
<name>A0A7D4UIW0_9MICO</name>
<keyword evidence="4" id="KW-0812">Transmembrane</keyword>
<dbReference type="Gene3D" id="1.10.287.1260">
    <property type="match status" value="1"/>
</dbReference>
<dbReference type="Gene3D" id="2.30.30.60">
    <property type="match status" value="1"/>
</dbReference>
<reference evidence="9 10" key="1">
    <citation type="submission" date="2020-05" db="EMBL/GenBank/DDBJ databases">
        <title>Aquirufa sp. strain 15G-AUS-rot a new Aquirufa species.</title>
        <authorList>
            <person name="Pitt A."/>
            <person name="Hahn M.W."/>
        </authorList>
    </citation>
    <scope>NUCLEOTIDE SEQUENCE [LARGE SCALE GENOMIC DNA]</scope>
    <source>
        <strain evidence="9 10">15G-AUS-rot</strain>
    </source>
</reference>
<dbReference type="GO" id="GO:0005886">
    <property type="term" value="C:plasma membrane"/>
    <property type="evidence" value="ECO:0007669"/>
    <property type="project" value="UniProtKB-SubCell"/>
</dbReference>
<evidence type="ECO:0000256" key="3">
    <source>
        <dbReference type="ARBA" id="ARBA00022475"/>
    </source>
</evidence>
<evidence type="ECO:0000256" key="4">
    <source>
        <dbReference type="ARBA" id="ARBA00022692"/>
    </source>
</evidence>
<organism evidence="9 10">
    <name type="scientific">Aquiluna borgnonia</name>
    <dbReference type="NCBI Taxonomy" id="2499157"/>
    <lineage>
        <taxon>Bacteria</taxon>
        <taxon>Bacillati</taxon>
        <taxon>Actinomycetota</taxon>
        <taxon>Actinomycetes</taxon>
        <taxon>Micrococcales</taxon>
        <taxon>Microbacteriaceae</taxon>
        <taxon>Luna cluster</taxon>
        <taxon>Luna-1 subcluster</taxon>
        <taxon>Aquiluna</taxon>
    </lineage>
</organism>
<dbReference type="SUPFAM" id="SSF82861">
    <property type="entry name" value="Mechanosensitive channel protein MscS (YggB), transmembrane region"/>
    <property type="match status" value="1"/>
</dbReference>
<dbReference type="InterPro" id="IPR023408">
    <property type="entry name" value="MscS_beta-dom_sf"/>
</dbReference>
<gene>
    <name evidence="9" type="ORF">HRU87_02790</name>
</gene>
<comment type="similarity">
    <text evidence="2">Belongs to the MscS (TC 1.A.23) family.</text>
</comment>
<dbReference type="InterPro" id="IPR006685">
    <property type="entry name" value="MscS_channel_2nd"/>
</dbReference>
<dbReference type="InterPro" id="IPR011014">
    <property type="entry name" value="MscS_channel_TM-2"/>
</dbReference>
<evidence type="ECO:0000256" key="5">
    <source>
        <dbReference type="ARBA" id="ARBA00022989"/>
    </source>
</evidence>
<dbReference type="EMBL" id="CP054056">
    <property type="protein sequence ID" value="QKJ25940.1"/>
    <property type="molecule type" value="Genomic_DNA"/>
</dbReference>
<feature type="domain" description="Mechanosensitive ion channel transmembrane helices 2/3" evidence="8">
    <location>
        <begin position="38"/>
        <end position="73"/>
    </location>
</feature>
<proteinExistence type="inferred from homology"/>
<accession>A0A7D4UIW0</accession>
<dbReference type="Pfam" id="PF21088">
    <property type="entry name" value="MS_channel_1st"/>
    <property type="match status" value="1"/>
</dbReference>
<dbReference type="InterPro" id="IPR049142">
    <property type="entry name" value="MS_channel_1st"/>
</dbReference>
<keyword evidence="6" id="KW-0472">Membrane</keyword>
<feature type="domain" description="Mechanosensitive ion channel MscS" evidence="7">
    <location>
        <begin position="74"/>
        <end position="138"/>
    </location>
</feature>
<keyword evidence="3" id="KW-1003">Cell membrane</keyword>
<evidence type="ECO:0000259" key="7">
    <source>
        <dbReference type="Pfam" id="PF00924"/>
    </source>
</evidence>
<evidence type="ECO:0000313" key="10">
    <source>
        <dbReference type="Proteomes" id="UP000501003"/>
    </source>
</evidence>
<comment type="subcellular location">
    <subcellularLocation>
        <location evidence="1">Cell membrane</location>
        <topology evidence="1">Multi-pass membrane protein</topology>
    </subcellularLocation>
</comment>
<dbReference type="SUPFAM" id="SSF50182">
    <property type="entry name" value="Sm-like ribonucleoproteins"/>
    <property type="match status" value="1"/>
</dbReference>
<dbReference type="KEGG" id="aqg:HRU87_02790"/>
<dbReference type="Proteomes" id="UP000501003">
    <property type="component" value="Chromosome"/>
</dbReference>
<dbReference type="PANTHER" id="PTHR30460">
    <property type="entry name" value="MODERATE CONDUCTANCE MECHANOSENSITIVE CHANNEL YBIO"/>
    <property type="match status" value="1"/>
</dbReference>
<evidence type="ECO:0000313" key="9">
    <source>
        <dbReference type="EMBL" id="QKJ25940.1"/>
    </source>
</evidence>
<dbReference type="GO" id="GO:0008381">
    <property type="term" value="F:mechanosensitive monoatomic ion channel activity"/>
    <property type="evidence" value="ECO:0007669"/>
    <property type="project" value="InterPro"/>
</dbReference>
<dbReference type="InterPro" id="IPR045276">
    <property type="entry name" value="YbiO_bact"/>
</dbReference>
<dbReference type="FunFam" id="2.30.30.60:FF:000001">
    <property type="entry name" value="MscS Mechanosensitive ion channel"/>
    <property type="match status" value="1"/>
</dbReference>
<dbReference type="AlphaFoldDB" id="A0A7D4UIW0"/>
<evidence type="ECO:0000256" key="1">
    <source>
        <dbReference type="ARBA" id="ARBA00004651"/>
    </source>
</evidence>
<dbReference type="PANTHER" id="PTHR30460:SF0">
    <property type="entry name" value="MODERATE CONDUCTANCE MECHANOSENSITIVE CHANNEL YBIO"/>
    <property type="match status" value="1"/>
</dbReference>